<proteinExistence type="inferred from homology"/>
<dbReference type="Pfam" id="PF01478">
    <property type="entry name" value="Peptidase_A24"/>
    <property type="match status" value="1"/>
</dbReference>
<keyword evidence="5" id="KW-1185">Reference proteome</keyword>
<feature type="transmembrane region" description="Helical" evidence="2">
    <location>
        <begin position="20"/>
        <end position="37"/>
    </location>
</feature>
<reference evidence="4 5" key="1">
    <citation type="submission" date="2021-11" db="EMBL/GenBank/DDBJ databases">
        <authorList>
            <person name="Huq M.A."/>
        </authorList>
    </citation>
    <scope>NUCLEOTIDE SEQUENCE [LARGE SCALE GENOMIC DNA]</scope>
    <source>
        <strain evidence="4 5">MAHUQ-52</strain>
    </source>
</reference>
<feature type="domain" description="Prepilin type IV endopeptidase peptidase" evidence="3">
    <location>
        <begin position="26"/>
        <end position="128"/>
    </location>
</feature>
<keyword evidence="2" id="KW-0812">Transmembrane</keyword>
<dbReference type="Proteomes" id="UP001198701">
    <property type="component" value="Unassembled WGS sequence"/>
</dbReference>
<feature type="transmembrane region" description="Helical" evidence="2">
    <location>
        <begin position="44"/>
        <end position="62"/>
    </location>
</feature>
<dbReference type="PANTHER" id="PTHR30487:SF0">
    <property type="entry name" value="PREPILIN LEADER PEPTIDASE_N-METHYLTRANSFERASE-RELATED"/>
    <property type="match status" value="1"/>
</dbReference>
<dbReference type="RefSeq" id="WP_229432441.1">
    <property type="nucleotide sequence ID" value="NZ_JAJHPV010000013.1"/>
</dbReference>
<dbReference type="GO" id="GO:0004190">
    <property type="term" value="F:aspartic-type endopeptidase activity"/>
    <property type="evidence" value="ECO:0007669"/>
    <property type="project" value="UniProtKB-EC"/>
</dbReference>
<gene>
    <name evidence="4" type="ORF">LMJ30_11245</name>
</gene>
<accession>A0ABS8ISG8</accession>
<sequence>MPNFIHIVQGNVEFFGSYTLEFHIAILMAIIVMATTFDIREHRIPNWLVALGLLFAITHHVLSPFGQGVAFTLFGLAVGIAALLPLYAMRTMGAGDVKLMGMVGAFLGPGAGFSAVLATMIAGGILALAASAYKRALPQLVGNLRTMLIQRDIRRMGGAGSEALPAPPSVGKLPYAVAIAAGTAVQIFMLRP</sequence>
<keyword evidence="2" id="KW-0472">Membrane</keyword>
<dbReference type="Gene3D" id="1.20.120.1220">
    <property type="match status" value="1"/>
</dbReference>
<protein>
    <submittedName>
        <fullName evidence="4">Prepilin peptidase</fullName>
        <ecNumber evidence="4">3.4.23.43</ecNumber>
    </submittedName>
</protein>
<organism evidence="4 5">
    <name type="scientific">Massilia agrisoli</name>
    <dbReference type="NCBI Taxonomy" id="2892444"/>
    <lineage>
        <taxon>Bacteria</taxon>
        <taxon>Pseudomonadati</taxon>
        <taxon>Pseudomonadota</taxon>
        <taxon>Betaproteobacteria</taxon>
        <taxon>Burkholderiales</taxon>
        <taxon>Oxalobacteraceae</taxon>
        <taxon>Telluria group</taxon>
        <taxon>Massilia</taxon>
    </lineage>
</organism>
<keyword evidence="4" id="KW-0378">Hydrolase</keyword>
<comment type="caution">
    <text evidence="4">The sequence shown here is derived from an EMBL/GenBank/DDBJ whole genome shotgun (WGS) entry which is preliminary data.</text>
</comment>
<feature type="transmembrane region" description="Helical" evidence="2">
    <location>
        <begin position="68"/>
        <end position="87"/>
    </location>
</feature>
<dbReference type="InterPro" id="IPR000045">
    <property type="entry name" value="Prepilin_IV_endopep_pep"/>
</dbReference>
<evidence type="ECO:0000259" key="3">
    <source>
        <dbReference type="Pfam" id="PF01478"/>
    </source>
</evidence>
<dbReference type="EC" id="3.4.23.43" evidence="4"/>
<name>A0ABS8ISG8_9BURK</name>
<dbReference type="EMBL" id="JAJHPV010000013">
    <property type="protein sequence ID" value="MCC6071534.1"/>
    <property type="molecule type" value="Genomic_DNA"/>
</dbReference>
<dbReference type="PANTHER" id="PTHR30487">
    <property type="entry name" value="TYPE 4 PREPILIN-LIKE PROTEINS LEADER PEPTIDE-PROCESSING ENZYME"/>
    <property type="match status" value="1"/>
</dbReference>
<comment type="similarity">
    <text evidence="1">Belongs to the peptidase A24 family.</text>
</comment>
<evidence type="ECO:0000256" key="2">
    <source>
        <dbReference type="SAM" id="Phobius"/>
    </source>
</evidence>
<feature type="transmembrane region" description="Helical" evidence="2">
    <location>
        <begin position="99"/>
        <end position="130"/>
    </location>
</feature>
<evidence type="ECO:0000313" key="4">
    <source>
        <dbReference type="EMBL" id="MCC6071534.1"/>
    </source>
</evidence>
<feature type="transmembrane region" description="Helical" evidence="2">
    <location>
        <begin position="173"/>
        <end position="190"/>
    </location>
</feature>
<evidence type="ECO:0000256" key="1">
    <source>
        <dbReference type="ARBA" id="ARBA00005801"/>
    </source>
</evidence>
<evidence type="ECO:0000313" key="5">
    <source>
        <dbReference type="Proteomes" id="UP001198701"/>
    </source>
</evidence>
<dbReference type="InterPro" id="IPR050882">
    <property type="entry name" value="Prepilin_peptidase/N-MTase"/>
</dbReference>
<keyword evidence="2" id="KW-1133">Transmembrane helix</keyword>